<keyword evidence="2" id="KW-1185">Reference proteome</keyword>
<dbReference type="PANTHER" id="PTHR23272:SF184">
    <property type="entry name" value="OS03G0311250 PROTEIN"/>
    <property type="match status" value="1"/>
</dbReference>
<evidence type="ECO:0000313" key="2">
    <source>
        <dbReference type="Proteomes" id="UP000780801"/>
    </source>
</evidence>
<reference evidence="1" key="1">
    <citation type="journal article" date="2020" name="Fungal Divers.">
        <title>Resolving the Mortierellaceae phylogeny through synthesis of multi-gene phylogenetics and phylogenomics.</title>
        <authorList>
            <person name="Vandepol N."/>
            <person name="Liber J."/>
            <person name="Desiro A."/>
            <person name="Na H."/>
            <person name="Kennedy M."/>
            <person name="Barry K."/>
            <person name="Grigoriev I.V."/>
            <person name="Miller A.N."/>
            <person name="O'Donnell K."/>
            <person name="Stajich J.E."/>
            <person name="Bonito G."/>
        </authorList>
    </citation>
    <scope>NUCLEOTIDE SEQUENCE</scope>
    <source>
        <strain evidence="1">KOD1015</strain>
    </source>
</reference>
<accession>A0A9P6KCV3</accession>
<sequence>MMLSRLLELRSAIESLSYTEAYILIDDGINLERLKNVQLSRTEWDGTEEIVNILKPLKEMTMVFSSTSYGIAVSVAPWVLDLEIAMEGSMASTSEDIRPFQVALLQEIKDRAVITDLHLMATVFHPNFSSLWFLEDSRRVQKIKEKIRDEFKSIAPKRMQVGQTKGDETSSVFGRQRRKFDNINEDTDDEESKAEIDVYLGMRRRQEVHDPFTWWRERQDKYPITAQLARKYN</sequence>
<organism evidence="1 2">
    <name type="scientific">Lunasporangiospora selenospora</name>
    <dbReference type="NCBI Taxonomy" id="979761"/>
    <lineage>
        <taxon>Eukaryota</taxon>
        <taxon>Fungi</taxon>
        <taxon>Fungi incertae sedis</taxon>
        <taxon>Mucoromycota</taxon>
        <taxon>Mortierellomycotina</taxon>
        <taxon>Mortierellomycetes</taxon>
        <taxon>Mortierellales</taxon>
        <taxon>Mortierellaceae</taxon>
        <taxon>Lunasporangiospora</taxon>
    </lineage>
</organism>
<dbReference type="InterPro" id="IPR012337">
    <property type="entry name" value="RNaseH-like_sf"/>
</dbReference>
<proteinExistence type="predicted"/>
<dbReference type="AlphaFoldDB" id="A0A9P6KCV3"/>
<gene>
    <name evidence="1" type="ORF">BGW38_003441</name>
</gene>
<dbReference type="PANTHER" id="PTHR23272">
    <property type="entry name" value="BED FINGER-RELATED"/>
    <property type="match status" value="1"/>
</dbReference>
<dbReference type="EMBL" id="JAABOA010002308">
    <property type="protein sequence ID" value="KAF9580060.1"/>
    <property type="molecule type" value="Genomic_DNA"/>
</dbReference>
<name>A0A9P6KCV3_9FUNG</name>
<dbReference type="OrthoDB" id="2445932at2759"/>
<evidence type="ECO:0008006" key="3">
    <source>
        <dbReference type="Google" id="ProtNLM"/>
    </source>
</evidence>
<dbReference type="Proteomes" id="UP000780801">
    <property type="component" value="Unassembled WGS sequence"/>
</dbReference>
<comment type="caution">
    <text evidence="1">The sequence shown here is derived from an EMBL/GenBank/DDBJ whole genome shotgun (WGS) entry which is preliminary data.</text>
</comment>
<protein>
    <recommendedName>
        <fullName evidence="3">HAT C-terminal dimerisation domain-containing protein</fullName>
    </recommendedName>
</protein>
<dbReference type="SUPFAM" id="SSF53098">
    <property type="entry name" value="Ribonuclease H-like"/>
    <property type="match status" value="1"/>
</dbReference>
<evidence type="ECO:0000313" key="1">
    <source>
        <dbReference type="EMBL" id="KAF9580060.1"/>
    </source>
</evidence>